<dbReference type="Proteomes" id="UP001400965">
    <property type="component" value="Unassembled WGS sequence"/>
</dbReference>
<comment type="caution">
    <text evidence="2">The sequence shown here is derived from an EMBL/GenBank/DDBJ whole genome shotgun (WGS) entry which is preliminary data.</text>
</comment>
<accession>A0ABN1LWB7</accession>
<dbReference type="InterPro" id="IPR005531">
    <property type="entry name" value="Asp23"/>
</dbReference>
<dbReference type="Pfam" id="PF03780">
    <property type="entry name" value="Asp23"/>
    <property type="match status" value="1"/>
</dbReference>
<evidence type="ECO:0000256" key="1">
    <source>
        <dbReference type="ARBA" id="ARBA00005721"/>
    </source>
</evidence>
<dbReference type="PANTHER" id="PTHR34297:SF2">
    <property type="entry name" value="ASP23_GLS24 FAMILY ENVELOPE STRESS RESPONSE PROTEIN"/>
    <property type="match status" value="1"/>
</dbReference>
<evidence type="ECO:0000313" key="2">
    <source>
        <dbReference type="EMBL" id="GAA0861102.1"/>
    </source>
</evidence>
<sequence>MSAKINNEFGTIEIDKQVIAQIAYKSAMESYGLVGLAHKSKGIVELLKGENATKGVSVQELEDGTIAIELYVIMQYGTNISTVANNIIDKVKYTLEKMTAIKVSRIDVNVQGIRVK</sequence>
<evidence type="ECO:0000313" key="3">
    <source>
        <dbReference type="Proteomes" id="UP001400965"/>
    </source>
</evidence>
<proteinExistence type="inferred from homology"/>
<protein>
    <submittedName>
        <fullName evidence="2">Asp23/Gls24 family envelope stress response protein</fullName>
    </submittedName>
</protein>
<dbReference type="RefSeq" id="WP_346041055.1">
    <property type="nucleotide sequence ID" value="NZ_BAAACP010000001.1"/>
</dbReference>
<organism evidence="2 3">
    <name type="scientific">Paraclostridium tenue</name>
    <dbReference type="NCBI Taxonomy" id="1737"/>
    <lineage>
        <taxon>Bacteria</taxon>
        <taxon>Bacillati</taxon>
        <taxon>Bacillota</taxon>
        <taxon>Clostridia</taxon>
        <taxon>Peptostreptococcales</taxon>
        <taxon>Peptostreptococcaceae</taxon>
        <taxon>Paraclostridium</taxon>
    </lineage>
</organism>
<dbReference type="PANTHER" id="PTHR34297">
    <property type="entry name" value="HYPOTHETICAL CYTOSOLIC PROTEIN-RELATED"/>
    <property type="match status" value="1"/>
</dbReference>
<reference evidence="2 3" key="1">
    <citation type="journal article" date="2019" name="Int. J. Syst. Evol. Microbiol.">
        <title>The Global Catalogue of Microorganisms (GCM) 10K type strain sequencing project: providing services to taxonomists for standard genome sequencing and annotation.</title>
        <authorList>
            <consortium name="The Broad Institute Genomics Platform"/>
            <consortium name="The Broad Institute Genome Sequencing Center for Infectious Disease"/>
            <person name="Wu L."/>
            <person name="Ma J."/>
        </authorList>
    </citation>
    <scope>NUCLEOTIDE SEQUENCE [LARGE SCALE GENOMIC DNA]</scope>
    <source>
        <strain evidence="2 3">JCM 6486</strain>
    </source>
</reference>
<dbReference type="EMBL" id="BAAACP010000001">
    <property type="protein sequence ID" value="GAA0861102.1"/>
    <property type="molecule type" value="Genomic_DNA"/>
</dbReference>
<keyword evidence="3" id="KW-1185">Reference proteome</keyword>
<comment type="similarity">
    <text evidence="1">Belongs to the asp23 family.</text>
</comment>
<gene>
    <name evidence="2" type="ORF">GCM10008917_01130</name>
</gene>
<name>A0ABN1LWB7_9FIRM</name>